<dbReference type="EMBL" id="JAHESD010000005">
    <property type="protein sequence ID" value="MBT1702456.1"/>
    <property type="molecule type" value="Genomic_DNA"/>
</dbReference>
<dbReference type="PANTHER" id="PTHR30086">
    <property type="entry name" value="ARGININE EXPORTER PROTEIN ARGO"/>
    <property type="match status" value="1"/>
</dbReference>
<keyword evidence="8" id="KW-1185">Reference proteome</keyword>
<proteinExistence type="predicted"/>
<dbReference type="InterPro" id="IPR001123">
    <property type="entry name" value="LeuE-type"/>
</dbReference>
<name>A0ABS5VM64_9BACT</name>
<dbReference type="Pfam" id="PF01810">
    <property type="entry name" value="LysE"/>
    <property type="match status" value="1"/>
</dbReference>
<dbReference type="Proteomes" id="UP000772618">
    <property type="component" value="Unassembled WGS sequence"/>
</dbReference>
<keyword evidence="3 6" id="KW-0812">Transmembrane</keyword>
<feature type="transmembrane region" description="Helical" evidence="6">
    <location>
        <begin position="71"/>
        <end position="90"/>
    </location>
</feature>
<sequence length="210" mass="23249">MDIILNGIFSGIVLAFLIGPVFFTILQTSVERGFWSGFSVAVGVSLSDAIYIFLCYLGVYQVFDKGNFREYLAYFGGIVLLLFGLYYLLIKSRKLSKYDPERIKTQKPVRLFLKGFIINGLSPMVLIFWLGTVGVATTKFGYATPGKAIPYFAAIVGTVFITDILKAKLADKLRSALTPKFIKTLNIVVGIVMVIFGGRLIAMADNFSTF</sequence>
<organism evidence="7 8">
    <name type="scientific">Chryseosolibacter indicus</name>
    <dbReference type="NCBI Taxonomy" id="2782351"/>
    <lineage>
        <taxon>Bacteria</taxon>
        <taxon>Pseudomonadati</taxon>
        <taxon>Bacteroidota</taxon>
        <taxon>Cytophagia</taxon>
        <taxon>Cytophagales</taxon>
        <taxon>Chryseotaleaceae</taxon>
        <taxon>Chryseosolibacter</taxon>
    </lineage>
</organism>
<evidence type="ECO:0000256" key="6">
    <source>
        <dbReference type="SAM" id="Phobius"/>
    </source>
</evidence>
<keyword evidence="2" id="KW-1003">Cell membrane</keyword>
<keyword evidence="5 6" id="KW-0472">Membrane</keyword>
<gene>
    <name evidence="7" type="ORF">KK060_04145</name>
</gene>
<feature type="transmembrane region" description="Helical" evidence="6">
    <location>
        <begin position="148"/>
        <end position="165"/>
    </location>
</feature>
<feature type="transmembrane region" description="Helical" evidence="6">
    <location>
        <begin position="111"/>
        <end position="136"/>
    </location>
</feature>
<evidence type="ECO:0000256" key="3">
    <source>
        <dbReference type="ARBA" id="ARBA00022692"/>
    </source>
</evidence>
<evidence type="ECO:0000256" key="5">
    <source>
        <dbReference type="ARBA" id="ARBA00023136"/>
    </source>
</evidence>
<protein>
    <submittedName>
        <fullName evidence="7">LysE family translocator</fullName>
    </submittedName>
</protein>
<keyword evidence="4 6" id="KW-1133">Transmembrane helix</keyword>
<feature type="transmembrane region" description="Helical" evidence="6">
    <location>
        <begin position="38"/>
        <end position="59"/>
    </location>
</feature>
<dbReference type="RefSeq" id="WP_254152406.1">
    <property type="nucleotide sequence ID" value="NZ_JAHESD010000005.1"/>
</dbReference>
<evidence type="ECO:0000256" key="4">
    <source>
        <dbReference type="ARBA" id="ARBA00022989"/>
    </source>
</evidence>
<evidence type="ECO:0000256" key="1">
    <source>
        <dbReference type="ARBA" id="ARBA00004651"/>
    </source>
</evidence>
<comment type="caution">
    <text evidence="7">The sequence shown here is derived from an EMBL/GenBank/DDBJ whole genome shotgun (WGS) entry which is preliminary data.</text>
</comment>
<reference evidence="7 8" key="1">
    <citation type="submission" date="2021-05" db="EMBL/GenBank/DDBJ databases">
        <title>A Polyphasic approach of four new species of the genus Ohtaekwangia: Ohtaekwangia histidinii sp. nov., Ohtaekwangia cretensis sp. nov., Ohtaekwangia indiensis sp. nov., Ohtaekwangia reichenbachii sp. nov. from diverse environment.</title>
        <authorList>
            <person name="Octaviana S."/>
        </authorList>
    </citation>
    <scope>NUCLEOTIDE SEQUENCE [LARGE SCALE GENOMIC DNA]</scope>
    <source>
        <strain evidence="7 8">PWU20</strain>
    </source>
</reference>
<comment type="subcellular location">
    <subcellularLocation>
        <location evidence="1">Cell membrane</location>
        <topology evidence="1">Multi-pass membrane protein</topology>
    </subcellularLocation>
</comment>
<feature type="transmembrane region" description="Helical" evidence="6">
    <location>
        <begin position="185"/>
        <end position="204"/>
    </location>
</feature>
<dbReference type="PANTHER" id="PTHR30086:SF20">
    <property type="entry name" value="ARGININE EXPORTER PROTEIN ARGO-RELATED"/>
    <property type="match status" value="1"/>
</dbReference>
<evidence type="ECO:0000313" key="7">
    <source>
        <dbReference type="EMBL" id="MBT1702456.1"/>
    </source>
</evidence>
<feature type="transmembrane region" description="Helical" evidence="6">
    <location>
        <begin position="6"/>
        <end position="26"/>
    </location>
</feature>
<evidence type="ECO:0000256" key="2">
    <source>
        <dbReference type="ARBA" id="ARBA00022475"/>
    </source>
</evidence>
<evidence type="ECO:0000313" key="8">
    <source>
        <dbReference type="Proteomes" id="UP000772618"/>
    </source>
</evidence>
<accession>A0ABS5VM64</accession>